<proteinExistence type="predicted"/>
<accession>A0A507QVY5</accession>
<dbReference type="Proteomes" id="UP000319663">
    <property type="component" value="Unassembled WGS sequence"/>
</dbReference>
<evidence type="ECO:0000313" key="1">
    <source>
        <dbReference type="EMBL" id="TQB71467.1"/>
    </source>
</evidence>
<dbReference type="STRING" id="5098.A0A507QVY5"/>
<comment type="caution">
    <text evidence="1">The sequence shown here is derived from an EMBL/GenBank/DDBJ whole genome shotgun (WGS) entry which is preliminary data.</text>
</comment>
<keyword evidence="2" id="KW-1185">Reference proteome</keyword>
<protein>
    <submittedName>
        <fullName evidence="1">Uncharacterized protein</fullName>
    </submittedName>
</protein>
<sequence length="185" mass="20771">MSTCLENIAPAADISGYTVSKAACLKLMDYFAANSQLHGVHLQPRWAHTDMNGHQKQAQDVGLDASRYGLEQQIQEARLILERPEFQNYLYDLETDQLQNLATFEKARIQQREDSNSLEFEPQGQLSSKITRSSGTMGYGLRTIRCCMSPTTIDNILDDTGVIFLNYSEFFGFAKGSFDISNPKA</sequence>
<organism evidence="1 2">
    <name type="scientific">Monascus purpureus</name>
    <name type="common">Red mold</name>
    <name type="synonym">Monascus anka</name>
    <dbReference type="NCBI Taxonomy" id="5098"/>
    <lineage>
        <taxon>Eukaryota</taxon>
        <taxon>Fungi</taxon>
        <taxon>Dikarya</taxon>
        <taxon>Ascomycota</taxon>
        <taxon>Pezizomycotina</taxon>
        <taxon>Eurotiomycetes</taxon>
        <taxon>Eurotiomycetidae</taxon>
        <taxon>Eurotiales</taxon>
        <taxon>Aspergillaceae</taxon>
        <taxon>Monascus</taxon>
    </lineage>
</organism>
<name>A0A507QVY5_MONPU</name>
<dbReference type="AlphaFoldDB" id="A0A507QVY5"/>
<reference evidence="1 2" key="1">
    <citation type="submission" date="2019-06" db="EMBL/GenBank/DDBJ databases">
        <title>Wine fermentation using esterase from Monascus purpureus.</title>
        <authorList>
            <person name="Geng C."/>
            <person name="Zhang Y."/>
        </authorList>
    </citation>
    <scope>NUCLEOTIDE SEQUENCE [LARGE SCALE GENOMIC DNA]</scope>
    <source>
        <strain evidence="1">HQ1</strain>
    </source>
</reference>
<gene>
    <name evidence="1" type="ORF">MPDQ_007594</name>
</gene>
<dbReference type="EMBL" id="VIFY01000081">
    <property type="protein sequence ID" value="TQB71467.1"/>
    <property type="molecule type" value="Genomic_DNA"/>
</dbReference>
<evidence type="ECO:0000313" key="2">
    <source>
        <dbReference type="Proteomes" id="UP000319663"/>
    </source>
</evidence>